<dbReference type="PATRIC" id="fig|316.101.peg.1401"/>
<protein>
    <recommendedName>
        <fullName evidence="3">Lipoprotein</fullName>
    </recommendedName>
</protein>
<sequence length="168" mass="17778">MKTISIAILLGCSLAGCSGFEISQSGYKGGTEKPGEGYVFYAPKPMAFLTCKISDSGAVSHETEIKYVPDYSKPYTLKVVNRLGDADLKFMFTDGWNLAEIGSNYKSPETTAGKLIDIADSAIGSFDKGSKSATCQNLICELSALGTTKEACTPVGTVSWQGGESNTK</sequence>
<organism evidence="1 2">
    <name type="scientific">Stutzerimonas stutzeri</name>
    <name type="common">Pseudomonas stutzeri</name>
    <dbReference type="NCBI Taxonomy" id="316"/>
    <lineage>
        <taxon>Bacteria</taxon>
        <taxon>Pseudomonadati</taxon>
        <taxon>Pseudomonadota</taxon>
        <taxon>Gammaproteobacteria</taxon>
        <taxon>Pseudomonadales</taxon>
        <taxon>Pseudomonadaceae</taxon>
        <taxon>Stutzerimonas</taxon>
    </lineage>
</organism>
<dbReference type="RefSeq" id="WP_045161665.1">
    <property type="nucleotide sequence ID" value="NZ_JYHV01000014.1"/>
</dbReference>
<evidence type="ECO:0000313" key="1">
    <source>
        <dbReference type="EMBL" id="KJH82859.1"/>
    </source>
</evidence>
<reference evidence="1 2" key="1">
    <citation type="submission" date="2015-02" db="EMBL/GenBank/DDBJ databases">
        <title>Draft genome sequence of Pseudomonas stutzeri NT0128 isolated from wheat (Triticum turgidum) rhizosphere.</title>
        <authorList>
            <person name="Tovi N."/>
            <person name="Frenk S."/>
            <person name="Hadar Y."/>
            <person name="Minz D."/>
        </authorList>
    </citation>
    <scope>NUCLEOTIDE SEQUENCE [LARGE SCALE GENOMIC DNA]</scope>
    <source>
        <strain evidence="1 2">NT0128</strain>
    </source>
</reference>
<proteinExistence type="predicted"/>
<evidence type="ECO:0000313" key="2">
    <source>
        <dbReference type="Proteomes" id="UP000032487"/>
    </source>
</evidence>
<evidence type="ECO:0008006" key="3">
    <source>
        <dbReference type="Google" id="ProtNLM"/>
    </source>
</evidence>
<accession>A0A0D9AQ98</accession>
<dbReference type="Proteomes" id="UP000032487">
    <property type="component" value="Unassembled WGS sequence"/>
</dbReference>
<dbReference type="AlphaFoldDB" id="A0A0D9AQ98"/>
<comment type="caution">
    <text evidence="1">The sequence shown here is derived from an EMBL/GenBank/DDBJ whole genome shotgun (WGS) entry which is preliminary data.</text>
</comment>
<gene>
    <name evidence="1" type="ORF">UF78_08430</name>
</gene>
<dbReference type="EMBL" id="JYHV01000014">
    <property type="protein sequence ID" value="KJH82859.1"/>
    <property type="molecule type" value="Genomic_DNA"/>
</dbReference>
<dbReference type="PROSITE" id="PS51257">
    <property type="entry name" value="PROKAR_LIPOPROTEIN"/>
    <property type="match status" value="1"/>
</dbReference>
<name>A0A0D9AQ98_STUST</name>